<feature type="binding site" evidence="5">
    <location>
        <position position="255"/>
    </location>
    <ligand>
        <name>Mn(2+)</name>
        <dbReference type="ChEBI" id="CHEBI:29035"/>
        <label>1</label>
    </ligand>
</feature>
<feature type="binding site" evidence="5">
    <location>
        <position position="138"/>
    </location>
    <ligand>
        <name>Mn(2+)</name>
        <dbReference type="ChEBI" id="CHEBI:29035"/>
        <label>1</label>
    </ligand>
</feature>
<keyword evidence="2" id="KW-0378">Hydrolase</keyword>
<proteinExistence type="inferred from homology"/>
<dbReference type="GO" id="GO:0006547">
    <property type="term" value="P:L-histidine metabolic process"/>
    <property type="evidence" value="ECO:0007669"/>
    <property type="project" value="UniProtKB-KW"/>
</dbReference>
<comment type="similarity">
    <text evidence="6">Belongs to the arginase family.</text>
</comment>
<dbReference type="AlphaFoldDB" id="A0A561CU48"/>
<dbReference type="Pfam" id="PF00491">
    <property type="entry name" value="Arginase"/>
    <property type="match status" value="1"/>
</dbReference>
<dbReference type="PANTHER" id="PTHR11358:SF35">
    <property type="entry name" value="FORMIMIDOYLGLUTAMASE"/>
    <property type="match status" value="1"/>
</dbReference>
<gene>
    <name evidence="7" type="ORF">FB550_113113</name>
</gene>
<dbReference type="PIRSF" id="PIRSF036979">
    <property type="entry name" value="Arginase"/>
    <property type="match status" value="1"/>
</dbReference>
<evidence type="ECO:0000256" key="4">
    <source>
        <dbReference type="ARBA" id="ARBA00023211"/>
    </source>
</evidence>
<evidence type="ECO:0000256" key="2">
    <source>
        <dbReference type="ARBA" id="ARBA00022801"/>
    </source>
</evidence>
<comment type="cofactor">
    <cofactor evidence="5">
        <name>Mn(2+)</name>
        <dbReference type="ChEBI" id="CHEBI:29035"/>
    </cofactor>
    <text evidence="5">Binds 2 manganese ions per subunit.</text>
</comment>
<feature type="binding site" evidence="5">
    <location>
        <position position="167"/>
    </location>
    <ligand>
        <name>Mn(2+)</name>
        <dbReference type="ChEBI" id="CHEBI:29035"/>
        <label>1</label>
    </ligand>
</feature>
<evidence type="ECO:0000313" key="7">
    <source>
        <dbReference type="EMBL" id="TWD94580.1"/>
    </source>
</evidence>
<evidence type="ECO:0000256" key="5">
    <source>
        <dbReference type="PIRSR" id="PIRSR036979-1"/>
    </source>
</evidence>
<comment type="caution">
    <text evidence="7">The sequence shown here is derived from an EMBL/GenBank/DDBJ whole genome shotgun (WGS) entry which is preliminary data.</text>
</comment>
<dbReference type="GO" id="GO:0008783">
    <property type="term" value="F:agmatinase activity"/>
    <property type="evidence" value="ECO:0007669"/>
    <property type="project" value="TreeGrafter"/>
</dbReference>
<keyword evidence="3" id="KW-0369">Histidine metabolism</keyword>
<keyword evidence="8" id="KW-1185">Reference proteome</keyword>
<dbReference type="PANTHER" id="PTHR11358">
    <property type="entry name" value="ARGINASE/AGMATINASE"/>
    <property type="match status" value="1"/>
</dbReference>
<dbReference type="CDD" id="cd09990">
    <property type="entry name" value="Agmatinase-like"/>
    <property type="match status" value="1"/>
</dbReference>
<dbReference type="EMBL" id="VIVN01000013">
    <property type="protein sequence ID" value="TWD94580.1"/>
    <property type="molecule type" value="Genomic_DNA"/>
</dbReference>
<feature type="binding site" evidence="5">
    <location>
        <position position="257"/>
    </location>
    <ligand>
        <name>Mn(2+)</name>
        <dbReference type="ChEBI" id="CHEBI:29035"/>
        <label>1</label>
    </ligand>
</feature>
<feature type="binding site" evidence="5">
    <location>
        <position position="165"/>
    </location>
    <ligand>
        <name>Mn(2+)</name>
        <dbReference type="ChEBI" id="CHEBI:29035"/>
        <label>1</label>
    </ligand>
</feature>
<protein>
    <submittedName>
        <fullName evidence="7">Formiminoglutamase</fullName>
    </submittedName>
</protein>
<dbReference type="GO" id="GO:0046872">
    <property type="term" value="F:metal ion binding"/>
    <property type="evidence" value="ECO:0007669"/>
    <property type="project" value="UniProtKB-KW"/>
</dbReference>
<keyword evidence="1 5" id="KW-0479">Metal-binding</keyword>
<accession>A0A561CU48</accession>
<evidence type="ECO:0000313" key="8">
    <source>
        <dbReference type="Proteomes" id="UP000319671"/>
    </source>
</evidence>
<dbReference type="InterPro" id="IPR006035">
    <property type="entry name" value="Ureohydrolase"/>
</dbReference>
<dbReference type="GO" id="GO:0033389">
    <property type="term" value="P:putrescine biosynthetic process from arginine, via agmatine"/>
    <property type="evidence" value="ECO:0007669"/>
    <property type="project" value="TreeGrafter"/>
</dbReference>
<dbReference type="PROSITE" id="PS51409">
    <property type="entry name" value="ARGINASE_2"/>
    <property type="match status" value="1"/>
</dbReference>
<feature type="binding site" evidence="5">
    <location>
        <position position="163"/>
    </location>
    <ligand>
        <name>Mn(2+)</name>
        <dbReference type="ChEBI" id="CHEBI:29035"/>
        <label>1</label>
    </ligand>
</feature>
<organism evidence="7 8">
    <name type="scientific">Neobacillus bataviensis</name>
    <dbReference type="NCBI Taxonomy" id="220685"/>
    <lineage>
        <taxon>Bacteria</taxon>
        <taxon>Bacillati</taxon>
        <taxon>Bacillota</taxon>
        <taxon>Bacilli</taxon>
        <taxon>Bacillales</taxon>
        <taxon>Bacillaceae</taxon>
        <taxon>Neobacillus</taxon>
    </lineage>
</organism>
<reference evidence="7 8" key="1">
    <citation type="submission" date="2019-06" db="EMBL/GenBank/DDBJ databases">
        <title>Sorghum-associated microbial communities from plants grown in Nebraska, USA.</title>
        <authorList>
            <person name="Schachtman D."/>
        </authorList>
    </citation>
    <scope>NUCLEOTIDE SEQUENCE [LARGE SCALE GENOMIC DNA]</scope>
    <source>
        <strain evidence="7 8">2482</strain>
    </source>
</reference>
<evidence type="ECO:0000256" key="3">
    <source>
        <dbReference type="ARBA" id="ARBA00022808"/>
    </source>
</evidence>
<keyword evidence="4 5" id="KW-0464">Manganese</keyword>
<dbReference type="PRINTS" id="PR00116">
    <property type="entry name" value="ARGINASE"/>
</dbReference>
<evidence type="ECO:0000256" key="1">
    <source>
        <dbReference type="ARBA" id="ARBA00022723"/>
    </source>
</evidence>
<evidence type="ECO:0000256" key="6">
    <source>
        <dbReference type="PROSITE-ProRule" id="PRU00742"/>
    </source>
</evidence>
<dbReference type="RefSeq" id="WP_261380758.1">
    <property type="nucleotide sequence ID" value="NZ_VIVN01000013.1"/>
</dbReference>
<dbReference type="InterPro" id="IPR023696">
    <property type="entry name" value="Ureohydrolase_dom_sf"/>
</dbReference>
<name>A0A561CU48_9BACI</name>
<dbReference type="Gene3D" id="3.40.800.10">
    <property type="entry name" value="Ureohydrolase domain"/>
    <property type="match status" value="1"/>
</dbReference>
<sequence length="332" mass="36386">MKSFLFPKINPPSFTWVMPESGVVSKVHEWIQPITKEKDPEKSKATDFVVVGVPLSRSSISASGASEFPDFFRRAWKGFSTYNLDEDIDLSDMTAIDVGDVPMHVTDIKKCHENIIEASAALHNHFQTSVICAIGGDHSITAMMVKGLHQARPNEKIGIVQFDTHFDLRDMTENGPSNGTPMRNLIESGVVRGSDLYNIGLHGFFNTKDLKKYADEHAVNYITLGNARKKGIKETVLQSLEELASKVDTIYLTVDMDVLDIAYAPGVPASTPGGMTTTELLEGVLAAGCHPKVNAMDIVCLDPLKDSQVHPTVKLGTHVFLTFLTGVMLRQG</sequence>
<dbReference type="Proteomes" id="UP000319671">
    <property type="component" value="Unassembled WGS sequence"/>
</dbReference>
<dbReference type="SUPFAM" id="SSF52768">
    <property type="entry name" value="Arginase/deacetylase"/>
    <property type="match status" value="1"/>
</dbReference>